<evidence type="ECO:0000313" key="6">
    <source>
        <dbReference type="Proteomes" id="UP000298252"/>
    </source>
</evidence>
<dbReference type="EMBL" id="FNIB01000017">
    <property type="protein sequence ID" value="SDO40241.1"/>
    <property type="molecule type" value="Genomic_DNA"/>
</dbReference>
<dbReference type="Proteomes" id="UP000298252">
    <property type="component" value="Unassembled WGS sequence"/>
</dbReference>
<dbReference type="Pfam" id="PF02720">
    <property type="entry name" value="DUF222"/>
    <property type="match status" value="1"/>
</dbReference>
<keyword evidence="6" id="KW-1185">Reference proteome</keyword>
<dbReference type="AlphaFoldDB" id="A0A4R8VES6"/>
<reference evidence="4 6" key="2">
    <citation type="submission" date="2019-03" db="EMBL/GenBank/DDBJ databases">
        <title>Genomics of glacier-inhabiting Cryobacterium strains.</title>
        <authorList>
            <person name="Liu Q."/>
            <person name="Xin Y.-H."/>
        </authorList>
    </citation>
    <scope>NUCLEOTIDE SEQUENCE [LARGE SCALE GENOMIC DNA]</scope>
    <source>
        <strain evidence="4 6">Hh8</strain>
    </source>
</reference>
<evidence type="ECO:0000313" key="5">
    <source>
        <dbReference type="Proteomes" id="UP000199639"/>
    </source>
</evidence>
<feature type="domain" description="DUF222" evidence="2">
    <location>
        <begin position="13"/>
        <end position="194"/>
    </location>
</feature>
<keyword evidence="4" id="KW-0378">Hydrolase</keyword>
<evidence type="ECO:0000313" key="4">
    <source>
        <dbReference type="EMBL" id="TFB81433.1"/>
    </source>
</evidence>
<dbReference type="Proteomes" id="UP000199639">
    <property type="component" value="Unassembled WGS sequence"/>
</dbReference>
<gene>
    <name evidence="4" type="ORF">E3O21_03055</name>
    <name evidence="3" type="ORF">SAMN05216368_11736</name>
</gene>
<organism evidence="3 5">
    <name type="scientific">Cryobacterium flavum</name>
    <dbReference type="NCBI Taxonomy" id="1424659"/>
    <lineage>
        <taxon>Bacteria</taxon>
        <taxon>Bacillati</taxon>
        <taxon>Actinomycetota</taxon>
        <taxon>Actinomycetes</taxon>
        <taxon>Micrococcales</taxon>
        <taxon>Microbacteriaceae</taxon>
        <taxon>Cryobacterium</taxon>
    </lineage>
</organism>
<dbReference type="InterPro" id="IPR003870">
    <property type="entry name" value="DUF222"/>
</dbReference>
<feature type="region of interest" description="Disordered" evidence="1">
    <location>
        <begin position="195"/>
        <end position="261"/>
    </location>
</feature>
<dbReference type="RefSeq" id="WP_092342020.1">
    <property type="nucleotide sequence ID" value="NZ_FNIB01000017.1"/>
</dbReference>
<name>A0A4R8VES6_9MICO</name>
<keyword evidence="4" id="KW-0255">Endonuclease</keyword>
<evidence type="ECO:0000313" key="3">
    <source>
        <dbReference type="EMBL" id="SDO40241.1"/>
    </source>
</evidence>
<accession>A0A4R8VES6</accession>
<dbReference type="GO" id="GO:0004519">
    <property type="term" value="F:endonuclease activity"/>
    <property type="evidence" value="ECO:0007669"/>
    <property type="project" value="UniProtKB-KW"/>
</dbReference>
<evidence type="ECO:0000256" key="1">
    <source>
        <dbReference type="SAM" id="MobiDB-lite"/>
    </source>
</evidence>
<keyword evidence="4" id="KW-0540">Nuclease</keyword>
<sequence length="416" mass="45176">MVEVPWQAPIVHAVGNLTVDQADALRRGLGEIDLAVSAQILRDALTALVLEVTGLNVELVYRRARRLRDQLDEAGIRAREKQARDDTKFKLFRRQDGMVVLSGLLAPEQGEYWLSAYDCLTSPRRRGGVRFVDPEQEAWAERVRNDPRTVDQIAADCFTALLKTGTDADPTRMYGGRQPAVRIVVTQADLQRAGLVPADTAETRNEVTGKPQAAQSGSQHAEAAAGPTSGNGAQSPPPVSTPPASAPFGKAGAGKEPTAQVGHGFLEGNPAPISLETVQQIICNTGQLRLLIDEAGHPLKLGRTARTFSEAQRVAMGVRDGGCMFPECDMPPSRTEAHHADQWARDKGATDIERGLLFCGPCHRRLHQEGWRVIGEPGQFWLQPPATIDPTQTLIPLASKSPLVLELKRQRDAEAS</sequence>
<reference evidence="3 5" key="1">
    <citation type="submission" date="2016-10" db="EMBL/GenBank/DDBJ databases">
        <authorList>
            <person name="Varghese N."/>
            <person name="Submissions S."/>
        </authorList>
    </citation>
    <scope>NUCLEOTIDE SEQUENCE [LARGE SCALE GENOMIC DNA]</scope>
    <source>
        <strain evidence="3 5">CGMCC 1.11215</strain>
    </source>
</reference>
<evidence type="ECO:0000259" key="2">
    <source>
        <dbReference type="Pfam" id="PF02720"/>
    </source>
</evidence>
<protein>
    <submittedName>
        <fullName evidence="4">HNH endonuclease</fullName>
    </submittedName>
</protein>
<dbReference type="STRING" id="1424659.SAMN05216368_11736"/>
<feature type="compositionally biased region" description="Pro residues" evidence="1">
    <location>
        <begin position="235"/>
        <end position="245"/>
    </location>
</feature>
<dbReference type="EMBL" id="SOFD01000007">
    <property type="protein sequence ID" value="TFB81433.1"/>
    <property type="molecule type" value="Genomic_DNA"/>
</dbReference>
<proteinExistence type="predicted"/>